<dbReference type="Pfam" id="PF07553">
    <property type="entry name" value="Lipoprotein_Ltp"/>
    <property type="match status" value="2"/>
</dbReference>
<dbReference type="RefSeq" id="WP_074369981.1">
    <property type="nucleotide sequence ID" value="NZ_FMID01000040.1"/>
</dbReference>
<name>A0A1M4MLC4_9EURY</name>
<gene>
    <name evidence="2" type="ORF">L21_1646</name>
</gene>
<sequence>MKYLTILLVLLLAVSLAASGCTSTTADPAPTPGTAASTTAKYSIGDVVQVDPSNPNYSEYAALLIVDVGEIYYTCEVVVRESPTSAWMIYPENRMTSRHTDLEFGFPHYMEQVDPGTIATWTATPTPTLTPKPTPTLKPDTATLGEKNAAAKALSYLRYSAFSREGLIDQLEFEGFSHTEAVYGADQSGADWYEQAAKKAEQYLKYSSFSRSGLIDQLEFEGFTRSQAEYGVKAVGY</sequence>
<dbReference type="Gene3D" id="1.10.10.10">
    <property type="entry name" value="Winged helix-like DNA-binding domain superfamily/Winged helix DNA-binding domain"/>
    <property type="match status" value="2"/>
</dbReference>
<protein>
    <submittedName>
        <fullName evidence="2">Host cell surface-exposed lipoprotein</fullName>
    </submittedName>
</protein>
<feature type="domain" description="Putative host cell surface-exposed lipoprotein Ltp-like HTH region" evidence="1">
    <location>
        <begin position="146"/>
        <end position="186"/>
    </location>
</feature>
<reference evidence="2 3" key="1">
    <citation type="submission" date="2016-08" db="EMBL/GenBank/DDBJ databases">
        <authorList>
            <person name="Seilhamer J.J."/>
        </authorList>
    </citation>
    <scope>NUCLEOTIDE SEQUENCE [LARGE SCALE GENOMIC DNA]</scope>
    <source>
        <strain evidence="2">L21-II-0</strain>
    </source>
</reference>
<dbReference type="Proteomes" id="UP000184671">
    <property type="component" value="Unassembled WGS sequence"/>
</dbReference>
<keyword evidence="2" id="KW-0449">Lipoprotein</keyword>
<dbReference type="InterPro" id="IPR036388">
    <property type="entry name" value="WH-like_DNA-bd_sf"/>
</dbReference>
<dbReference type="AlphaFoldDB" id="A0A1M4MLC4"/>
<accession>A0A1M4MLC4</accession>
<evidence type="ECO:0000313" key="2">
    <source>
        <dbReference type="EMBL" id="SCL75734.1"/>
    </source>
</evidence>
<evidence type="ECO:0000313" key="3">
    <source>
        <dbReference type="Proteomes" id="UP000184671"/>
    </source>
</evidence>
<dbReference type="EMBL" id="FMID01000040">
    <property type="protein sequence ID" value="SCL75734.1"/>
    <property type="molecule type" value="Genomic_DNA"/>
</dbReference>
<organism evidence="2 3">
    <name type="scientific">Methanoculleus chikugoensis</name>
    <dbReference type="NCBI Taxonomy" id="118126"/>
    <lineage>
        <taxon>Archaea</taxon>
        <taxon>Methanobacteriati</taxon>
        <taxon>Methanobacteriota</taxon>
        <taxon>Stenosarchaea group</taxon>
        <taxon>Methanomicrobia</taxon>
        <taxon>Methanomicrobiales</taxon>
        <taxon>Methanomicrobiaceae</taxon>
        <taxon>Methanoculleus</taxon>
    </lineage>
</organism>
<dbReference type="InterPro" id="IPR011434">
    <property type="entry name" value="Ltp-like_HTH"/>
</dbReference>
<feature type="domain" description="Putative host cell surface-exposed lipoprotein Ltp-like HTH region" evidence="1">
    <location>
        <begin position="191"/>
        <end position="234"/>
    </location>
</feature>
<evidence type="ECO:0000259" key="1">
    <source>
        <dbReference type="Pfam" id="PF07553"/>
    </source>
</evidence>
<proteinExistence type="predicted"/>
<dbReference type="PROSITE" id="PS51257">
    <property type="entry name" value="PROKAR_LIPOPROTEIN"/>
    <property type="match status" value="1"/>
</dbReference>
<dbReference type="OrthoDB" id="71623at2157"/>